<dbReference type="EMBL" id="MU006222">
    <property type="protein sequence ID" value="KAF2828721.1"/>
    <property type="molecule type" value="Genomic_DNA"/>
</dbReference>
<keyword evidence="2" id="KW-1185">Reference proteome</keyword>
<reference evidence="1" key="1">
    <citation type="journal article" date="2020" name="Stud. Mycol.">
        <title>101 Dothideomycetes genomes: a test case for predicting lifestyles and emergence of pathogens.</title>
        <authorList>
            <person name="Haridas S."/>
            <person name="Albert R."/>
            <person name="Binder M."/>
            <person name="Bloem J."/>
            <person name="Labutti K."/>
            <person name="Salamov A."/>
            <person name="Andreopoulos B."/>
            <person name="Baker S."/>
            <person name="Barry K."/>
            <person name="Bills G."/>
            <person name="Bluhm B."/>
            <person name="Cannon C."/>
            <person name="Castanera R."/>
            <person name="Culley D."/>
            <person name="Daum C."/>
            <person name="Ezra D."/>
            <person name="Gonzalez J."/>
            <person name="Henrissat B."/>
            <person name="Kuo A."/>
            <person name="Liang C."/>
            <person name="Lipzen A."/>
            <person name="Lutzoni F."/>
            <person name="Magnuson J."/>
            <person name="Mondo S."/>
            <person name="Nolan M."/>
            <person name="Ohm R."/>
            <person name="Pangilinan J."/>
            <person name="Park H.-J."/>
            <person name="Ramirez L."/>
            <person name="Alfaro M."/>
            <person name="Sun H."/>
            <person name="Tritt A."/>
            <person name="Yoshinaga Y."/>
            <person name="Zwiers L.-H."/>
            <person name="Turgeon B."/>
            <person name="Goodwin S."/>
            <person name="Spatafora J."/>
            <person name="Crous P."/>
            <person name="Grigoriev I."/>
        </authorList>
    </citation>
    <scope>NUCLEOTIDE SEQUENCE</scope>
    <source>
        <strain evidence="1">CBS 113818</strain>
    </source>
</reference>
<evidence type="ECO:0000313" key="1">
    <source>
        <dbReference type="EMBL" id="KAF2828721.1"/>
    </source>
</evidence>
<protein>
    <submittedName>
        <fullName evidence="1">Uncharacterized protein</fullName>
    </submittedName>
</protein>
<dbReference type="AlphaFoldDB" id="A0A6A7A5Z1"/>
<dbReference type="Proteomes" id="UP000799424">
    <property type="component" value="Unassembled WGS sequence"/>
</dbReference>
<proteinExistence type="predicted"/>
<accession>A0A6A7A5Z1</accession>
<name>A0A6A7A5Z1_9PLEO</name>
<gene>
    <name evidence="1" type="ORF">CC86DRAFT_197168</name>
</gene>
<organism evidence="1 2">
    <name type="scientific">Ophiobolus disseminans</name>
    <dbReference type="NCBI Taxonomy" id="1469910"/>
    <lineage>
        <taxon>Eukaryota</taxon>
        <taxon>Fungi</taxon>
        <taxon>Dikarya</taxon>
        <taxon>Ascomycota</taxon>
        <taxon>Pezizomycotina</taxon>
        <taxon>Dothideomycetes</taxon>
        <taxon>Pleosporomycetidae</taxon>
        <taxon>Pleosporales</taxon>
        <taxon>Pleosporineae</taxon>
        <taxon>Phaeosphaeriaceae</taxon>
        <taxon>Ophiobolus</taxon>
    </lineage>
</organism>
<sequence length="189" mass="21529">MLRCYDSQAGRDVWAELALLTRPTQAIRLGRLNVWHERVRLYACGRRDGHTSSPLSPMVHADYHAACRKWRFVGLYSFTITSIASPSCMFTFETESLNACAVTQGRAVCEAWENAWLPIAVVRRELSLATESHLDTPLAERSAFVLWLSNVFRSEPARSLASRLFTLSGPKRERIHTRPLRYHEASSYS</sequence>
<evidence type="ECO:0000313" key="2">
    <source>
        <dbReference type="Proteomes" id="UP000799424"/>
    </source>
</evidence>